<feature type="domain" description="Solute-binding protein family 3/N-terminal" evidence="3">
    <location>
        <begin position="38"/>
        <end position="279"/>
    </location>
</feature>
<dbReference type="InterPro" id="IPR001638">
    <property type="entry name" value="Solute-binding_3/MltF_N"/>
</dbReference>
<dbReference type="SMART" id="SM00062">
    <property type="entry name" value="PBPb"/>
    <property type="match status" value="1"/>
</dbReference>
<evidence type="ECO:0000313" key="5">
    <source>
        <dbReference type="Proteomes" id="UP000318422"/>
    </source>
</evidence>
<keyword evidence="5" id="KW-1185">Reference proteome</keyword>
<dbReference type="EMBL" id="BJNV01000013">
    <property type="protein sequence ID" value="GEC95135.1"/>
    <property type="molecule type" value="Genomic_DNA"/>
</dbReference>
<dbReference type="AlphaFoldDB" id="A0A4Y4CQ93"/>
<sequence>MKRFPRRQLLLGLAALLLTSHLPAHADEQMDAIHKRGRLKVAVYNDFPPYSDAGKGIDVELGRALAARLGLQAEIIGFMAGEDMGDDLRNMVWKGHYLRGDPADVMLRVPVDPLFAKEHAQARIFGAYQQEVMGMARVASRIPSPNGSAAVALEVFTREKIGVEGDTLADAFLGSVLQGRLRSNVSHFRSIGEAVAALKDERVAAVMAPLSELEGALAGETRFAVEEARLGELNPRRWAIGMAVKADSGDLATALTDALAALQKDGTVAAIFKRHGVTLRSN</sequence>
<dbReference type="PANTHER" id="PTHR35936:SF17">
    <property type="entry name" value="ARGININE-BINDING EXTRACELLULAR PROTEIN ARTP"/>
    <property type="match status" value="1"/>
</dbReference>
<comment type="caution">
    <text evidence="4">The sequence shown here is derived from an EMBL/GenBank/DDBJ whole genome shotgun (WGS) entry which is preliminary data.</text>
</comment>
<dbReference type="Gene3D" id="3.40.190.10">
    <property type="entry name" value="Periplasmic binding protein-like II"/>
    <property type="match status" value="3"/>
</dbReference>
<dbReference type="SUPFAM" id="SSF53850">
    <property type="entry name" value="Periplasmic binding protein-like II"/>
    <property type="match status" value="1"/>
</dbReference>
<keyword evidence="1 2" id="KW-0732">Signal</keyword>
<feature type="chain" id="PRO_5021477815" description="Solute-binding protein family 3/N-terminal domain-containing protein" evidence="2">
    <location>
        <begin position="27"/>
        <end position="282"/>
    </location>
</feature>
<dbReference type="RefSeq" id="WP_141350305.1">
    <property type="nucleotide sequence ID" value="NZ_BJNV01000013.1"/>
</dbReference>
<dbReference type="PANTHER" id="PTHR35936">
    <property type="entry name" value="MEMBRANE-BOUND LYTIC MUREIN TRANSGLYCOSYLASE F"/>
    <property type="match status" value="1"/>
</dbReference>
<accession>A0A4Y4CQ93</accession>
<feature type="signal peptide" evidence="2">
    <location>
        <begin position="1"/>
        <end position="26"/>
    </location>
</feature>
<protein>
    <recommendedName>
        <fullName evidence="3">Solute-binding protein family 3/N-terminal domain-containing protein</fullName>
    </recommendedName>
</protein>
<dbReference type="OrthoDB" id="6192933at2"/>
<organism evidence="4 5">
    <name type="scientific">Zoogloea ramigera</name>
    <dbReference type="NCBI Taxonomy" id="350"/>
    <lineage>
        <taxon>Bacteria</taxon>
        <taxon>Pseudomonadati</taxon>
        <taxon>Pseudomonadota</taxon>
        <taxon>Betaproteobacteria</taxon>
        <taxon>Rhodocyclales</taxon>
        <taxon>Zoogloeaceae</taxon>
        <taxon>Zoogloea</taxon>
    </lineage>
</organism>
<reference evidence="4 5" key="1">
    <citation type="submission" date="2019-06" db="EMBL/GenBank/DDBJ databases">
        <title>Whole genome shotgun sequence of Zoogloea ramigera NBRC 15342.</title>
        <authorList>
            <person name="Hosoyama A."/>
            <person name="Uohara A."/>
            <person name="Ohji S."/>
            <person name="Ichikawa N."/>
        </authorList>
    </citation>
    <scope>NUCLEOTIDE SEQUENCE [LARGE SCALE GENOMIC DNA]</scope>
    <source>
        <strain evidence="4 5">NBRC 15342</strain>
    </source>
</reference>
<evidence type="ECO:0000256" key="2">
    <source>
        <dbReference type="SAM" id="SignalP"/>
    </source>
</evidence>
<proteinExistence type="predicted"/>
<gene>
    <name evidence="4" type="ORF">ZRA01_12080</name>
</gene>
<dbReference type="Proteomes" id="UP000318422">
    <property type="component" value="Unassembled WGS sequence"/>
</dbReference>
<evidence type="ECO:0000256" key="1">
    <source>
        <dbReference type="ARBA" id="ARBA00022729"/>
    </source>
</evidence>
<evidence type="ECO:0000259" key="3">
    <source>
        <dbReference type="SMART" id="SM00062"/>
    </source>
</evidence>
<name>A0A4Y4CQ93_ZOORA</name>
<evidence type="ECO:0000313" key="4">
    <source>
        <dbReference type="EMBL" id="GEC95135.1"/>
    </source>
</evidence>